<accession>A0A3N4HP36</accession>
<feature type="signal peptide" evidence="1">
    <location>
        <begin position="1"/>
        <end position="19"/>
    </location>
</feature>
<keyword evidence="3" id="KW-1185">Reference proteome</keyword>
<reference evidence="2 3" key="1">
    <citation type="journal article" date="2018" name="Nat. Ecol. Evol.">
        <title>Pezizomycetes genomes reveal the molecular basis of ectomycorrhizal truffle lifestyle.</title>
        <authorList>
            <person name="Murat C."/>
            <person name="Payen T."/>
            <person name="Noel B."/>
            <person name="Kuo A."/>
            <person name="Morin E."/>
            <person name="Chen J."/>
            <person name="Kohler A."/>
            <person name="Krizsan K."/>
            <person name="Balestrini R."/>
            <person name="Da Silva C."/>
            <person name="Montanini B."/>
            <person name="Hainaut M."/>
            <person name="Levati E."/>
            <person name="Barry K.W."/>
            <person name="Belfiori B."/>
            <person name="Cichocki N."/>
            <person name="Clum A."/>
            <person name="Dockter R.B."/>
            <person name="Fauchery L."/>
            <person name="Guy J."/>
            <person name="Iotti M."/>
            <person name="Le Tacon F."/>
            <person name="Lindquist E.A."/>
            <person name="Lipzen A."/>
            <person name="Malagnac F."/>
            <person name="Mello A."/>
            <person name="Molinier V."/>
            <person name="Miyauchi S."/>
            <person name="Poulain J."/>
            <person name="Riccioni C."/>
            <person name="Rubini A."/>
            <person name="Sitrit Y."/>
            <person name="Splivallo R."/>
            <person name="Traeger S."/>
            <person name="Wang M."/>
            <person name="Zifcakova L."/>
            <person name="Wipf D."/>
            <person name="Zambonelli A."/>
            <person name="Paolocci F."/>
            <person name="Nowrousian M."/>
            <person name="Ottonello S."/>
            <person name="Baldrian P."/>
            <person name="Spatafora J.W."/>
            <person name="Henrissat B."/>
            <person name="Nagy L.G."/>
            <person name="Aury J.M."/>
            <person name="Wincker P."/>
            <person name="Grigoriev I.V."/>
            <person name="Bonfante P."/>
            <person name="Martin F.M."/>
        </authorList>
    </citation>
    <scope>NUCLEOTIDE SEQUENCE [LARGE SCALE GENOMIC DNA]</scope>
    <source>
        <strain evidence="2 3">RN42</strain>
    </source>
</reference>
<proteinExistence type="predicted"/>
<name>A0A3N4HP36_ASCIM</name>
<keyword evidence="1" id="KW-0732">Signal</keyword>
<dbReference type="EMBL" id="ML119815">
    <property type="protein sequence ID" value="RPA73590.1"/>
    <property type="molecule type" value="Genomic_DNA"/>
</dbReference>
<dbReference type="AlphaFoldDB" id="A0A3N4HP36"/>
<dbReference type="Proteomes" id="UP000275078">
    <property type="component" value="Unassembled WGS sequence"/>
</dbReference>
<evidence type="ECO:0000313" key="2">
    <source>
        <dbReference type="EMBL" id="RPA73590.1"/>
    </source>
</evidence>
<feature type="chain" id="PRO_5018252412" evidence="1">
    <location>
        <begin position="20"/>
        <end position="268"/>
    </location>
</feature>
<protein>
    <submittedName>
        <fullName evidence="2">Uncharacterized protein</fullName>
    </submittedName>
</protein>
<gene>
    <name evidence="2" type="ORF">BJ508DRAFT_313632</name>
</gene>
<organism evidence="2 3">
    <name type="scientific">Ascobolus immersus RN42</name>
    <dbReference type="NCBI Taxonomy" id="1160509"/>
    <lineage>
        <taxon>Eukaryota</taxon>
        <taxon>Fungi</taxon>
        <taxon>Dikarya</taxon>
        <taxon>Ascomycota</taxon>
        <taxon>Pezizomycotina</taxon>
        <taxon>Pezizomycetes</taxon>
        <taxon>Pezizales</taxon>
        <taxon>Ascobolaceae</taxon>
        <taxon>Ascobolus</taxon>
    </lineage>
</organism>
<sequence>MVKLLHLLPLALLSFTTLPSTPPPPPAAPAPALGAAKSALTSLLSLLPTNTTAIYQPILGASLPPSPLPPLNPYANDPRHPLLIAATLPLDLTLWLLHNTPTSYYLNLLLLTAIYLRSPDAGAGIRYDVKGLPFNEQMAEVYKFLGTERFRKGFKAEVERLDWAKRLREQKEWISAYNASPEGLKEAEKLVEAVLPEGWTLEKVLDGSGSVVRETLSMGEGAGVPTGPGKGLVGPWWGRSVPPRSRMPIRNGAPRALPKLGHGIPLRV</sequence>
<evidence type="ECO:0000313" key="3">
    <source>
        <dbReference type="Proteomes" id="UP000275078"/>
    </source>
</evidence>
<evidence type="ECO:0000256" key="1">
    <source>
        <dbReference type="SAM" id="SignalP"/>
    </source>
</evidence>